<feature type="domain" description="J" evidence="6">
    <location>
        <begin position="50"/>
        <end position="118"/>
    </location>
</feature>
<dbReference type="PANTHER" id="PTHR44157">
    <property type="entry name" value="DNAJ HOMOLOG SUBFAMILY C MEMBER 11"/>
    <property type="match status" value="1"/>
</dbReference>
<dbReference type="Pfam" id="PF22774">
    <property type="entry name" value="DNAJC11_beta-barrel"/>
    <property type="match status" value="1"/>
</dbReference>
<keyword evidence="8" id="KW-1185">Reference proteome</keyword>
<dbReference type="CDD" id="cd06257">
    <property type="entry name" value="DnaJ"/>
    <property type="match status" value="1"/>
</dbReference>
<dbReference type="InterPro" id="IPR036869">
    <property type="entry name" value="J_dom_sf"/>
</dbReference>
<evidence type="ECO:0000256" key="1">
    <source>
        <dbReference type="ARBA" id="ARBA00004370"/>
    </source>
</evidence>
<dbReference type="Proteomes" id="UP001565368">
    <property type="component" value="Unassembled WGS sequence"/>
</dbReference>
<dbReference type="Gene3D" id="1.10.287.110">
    <property type="entry name" value="DnaJ domain"/>
    <property type="match status" value="1"/>
</dbReference>
<keyword evidence="4" id="KW-0175">Coiled coil</keyword>
<dbReference type="PROSITE" id="PS50076">
    <property type="entry name" value="DNAJ_2"/>
    <property type="match status" value="1"/>
</dbReference>
<keyword evidence="2 5" id="KW-0472">Membrane</keyword>
<gene>
    <name evidence="7" type="ORF">Q8F55_005556</name>
</gene>
<evidence type="ECO:0000256" key="3">
    <source>
        <dbReference type="ARBA" id="ARBA00023186"/>
    </source>
</evidence>
<dbReference type="InterPro" id="IPR052243">
    <property type="entry name" value="Mito_inner_membrane_organizer"/>
</dbReference>
<dbReference type="GeneID" id="95986599"/>
<dbReference type="InterPro" id="IPR001623">
    <property type="entry name" value="DnaJ_domain"/>
</dbReference>
<reference evidence="7 8" key="1">
    <citation type="submission" date="2023-08" db="EMBL/GenBank/DDBJ databases">
        <title>Annotated Genome Sequence of Vanrija albida AlHP1.</title>
        <authorList>
            <person name="Herzog R."/>
        </authorList>
    </citation>
    <scope>NUCLEOTIDE SEQUENCE [LARGE SCALE GENOMIC DNA]</scope>
    <source>
        <strain evidence="7 8">AlHP1</strain>
    </source>
</reference>
<evidence type="ECO:0000256" key="5">
    <source>
        <dbReference type="SAM" id="Phobius"/>
    </source>
</evidence>
<name>A0ABR3Q1Z0_9TREE</name>
<proteinExistence type="predicted"/>
<dbReference type="PANTHER" id="PTHR44157:SF1">
    <property type="entry name" value="DNAJ HOMOLOG SUBFAMILY C MEMBER 11"/>
    <property type="match status" value="1"/>
</dbReference>
<dbReference type="InterPro" id="IPR018253">
    <property type="entry name" value="DnaJ_domain_CS"/>
</dbReference>
<dbReference type="InterPro" id="IPR055225">
    <property type="entry name" value="DNAJC11-like_beta-barrel"/>
</dbReference>
<dbReference type="InterPro" id="IPR024586">
    <property type="entry name" value="DnaJ-like_C11_C"/>
</dbReference>
<feature type="coiled-coil region" evidence="4">
    <location>
        <begin position="470"/>
        <end position="497"/>
    </location>
</feature>
<dbReference type="SMART" id="SM00271">
    <property type="entry name" value="DnaJ"/>
    <property type="match status" value="1"/>
</dbReference>
<comment type="subcellular location">
    <subcellularLocation>
        <location evidence="1">Membrane</location>
    </subcellularLocation>
</comment>
<dbReference type="RefSeq" id="XP_069208687.1">
    <property type="nucleotide sequence ID" value="XM_069354045.1"/>
</dbReference>
<dbReference type="EMBL" id="JBBXJM010000004">
    <property type="protein sequence ID" value="KAL1408743.1"/>
    <property type="molecule type" value="Genomic_DNA"/>
</dbReference>
<evidence type="ECO:0000256" key="2">
    <source>
        <dbReference type="ARBA" id="ARBA00023136"/>
    </source>
</evidence>
<accession>A0ABR3Q1Z0</accession>
<dbReference type="SUPFAM" id="SSF46565">
    <property type="entry name" value="Chaperone J-domain"/>
    <property type="match status" value="1"/>
</dbReference>
<protein>
    <recommendedName>
        <fullName evidence="6">J domain-containing protein</fullName>
    </recommendedName>
</protein>
<dbReference type="PRINTS" id="PR00625">
    <property type="entry name" value="JDOMAIN"/>
</dbReference>
<keyword evidence="5" id="KW-0812">Transmembrane</keyword>
<dbReference type="Pfam" id="PF00226">
    <property type="entry name" value="DnaJ"/>
    <property type="match status" value="1"/>
</dbReference>
<sequence length="616" mass="67731">MAGPGPSNAYYARFAQGATGPIHPPRGSEPALLEPTESAEAFVDAAASESLYAVLNVPSDASLAEIKDSYRSLASIYHPDKQTDDVRRAAAHARFTAIQRAHEVLTDTGTRTIYDLYGEEGLRTSWEVGPKNMSAARMREHYARQAGARWREEAEALVNSKGDMSITLDARAVFLPEALFEGLANADQIKHDVWSRAQRVQTGQVVLKHSFETPVNDRTQLVMEGTMATRGGAGGANLTGTLRHQFSPRLWAQYSQTLLSPRISTVKGTYTVDENTYVTATAISQTWLAPPRITASLGRRIYPETTGYITYKTGFWSLGPWGAAMPDEMRHADESALSIGLTNATVSGTGWTAEAQTGMSLADNYLSADWSTHALGLTLKAGVGLELQGGHVFADATAHVTEHTYAGATFQVFLHGGFQVNLHISRVGQKLALPILLAADYNPYIIFVSTVLPAAGYAAWHHFYLLPRKQQRIAKRIEQLREEHADYIAQKRIEAEEALLLMERSVQAKVQAERERDGLVILVAQYGRADDFTVRGIRDNGAIIDVTVPVQALVQNSRLFIPGARNKFNLLGFYDPCIGENKKLRVRYLFRGKIHEATVDDVGSLRAPVKSHVLED</sequence>
<keyword evidence="3" id="KW-0143">Chaperone</keyword>
<evidence type="ECO:0000259" key="6">
    <source>
        <dbReference type="PROSITE" id="PS50076"/>
    </source>
</evidence>
<keyword evidence="5" id="KW-1133">Transmembrane helix</keyword>
<evidence type="ECO:0000313" key="7">
    <source>
        <dbReference type="EMBL" id="KAL1408743.1"/>
    </source>
</evidence>
<evidence type="ECO:0000256" key="4">
    <source>
        <dbReference type="SAM" id="Coils"/>
    </source>
</evidence>
<organism evidence="7 8">
    <name type="scientific">Vanrija albida</name>
    <dbReference type="NCBI Taxonomy" id="181172"/>
    <lineage>
        <taxon>Eukaryota</taxon>
        <taxon>Fungi</taxon>
        <taxon>Dikarya</taxon>
        <taxon>Basidiomycota</taxon>
        <taxon>Agaricomycotina</taxon>
        <taxon>Tremellomycetes</taxon>
        <taxon>Trichosporonales</taxon>
        <taxon>Trichosporonaceae</taxon>
        <taxon>Vanrija</taxon>
    </lineage>
</organism>
<dbReference type="PROSITE" id="PS00636">
    <property type="entry name" value="DNAJ_1"/>
    <property type="match status" value="1"/>
</dbReference>
<evidence type="ECO:0000313" key="8">
    <source>
        <dbReference type="Proteomes" id="UP001565368"/>
    </source>
</evidence>
<comment type="caution">
    <text evidence="7">The sequence shown here is derived from an EMBL/GenBank/DDBJ whole genome shotgun (WGS) entry which is preliminary data.</text>
</comment>
<feature type="transmembrane region" description="Helical" evidence="5">
    <location>
        <begin position="444"/>
        <end position="466"/>
    </location>
</feature>
<dbReference type="Pfam" id="PF11875">
    <property type="entry name" value="DnaJ-like_C11_C"/>
    <property type="match status" value="1"/>
</dbReference>